<gene>
    <name evidence="1" type="ORF">INT45_004363</name>
</gene>
<dbReference type="OrthoDB" id="2265221at2759"/>
<accession>A0A8H7SAM2</accession>
<dbReference type="EMBL" id="JAEPRB010000041">
    <property type="protein sequence ID" value="KAG2224518.1"/>
    <property type="molecule type" value="Genomic_DNA"/>
</dbReference>
<proteinExistence type="predicted"/>
<organism evidence="1 2">
    <name type="scientific">Circinella minor</name>
    <dbReference type="NCBI Taxonomy" id="1195481"/>
    <lineage>
        <taxon>Eukaryota</taxon>
        <taxon>Fungi</taxon>
        <taxon>Fungi incertae sedis</taxon>
        <taxon>Mucoromycota</taxon>
        <taxon>Mucoromycotina</taxon>
        <taxon>Mucoromycetes</taxon>
        <taxon>Mucorales</taxon>
        <taxon>Lichtheimiaceae</taxon>
        <taxon>Circinella</taxon>
    </lineage>
</organism>
<reference evidence="1 2" key="1">
    <citation type="submission" date="2020-12" db="EMBL/GenBank/DDBJ databases">
        <title>Metabolic potential, ecology and presence of endohyphal bacteria is reflected in genomic diversity of Mucoromycotina.</title>
        <authorList>
            <person name="Muszewska A."/>
            <person name="Okrasinska A."/>
            <person name="Steczkiewicz K."/>
            <person name="Drgas O."/>
            <person name="Orlowska M."/>
            <person name="Perlinska-Lenart U."/>
            <person name="Aleksandrzak-Piekarczyk T."/>
            <person name="Szatraj K."/>
            <person name="Zielenkiewicz U."/>
            <person name="Pilsyk S."/>
            <person name="Malc E."/>
            <person name="Mieczkowski P."/>
            <person name="Kruszewska J.S."/>
            <person name="Biernat P."/>
            <person name="Pawlowska J."/>
        </authorList>
    </citation>
    <scope>NUCLEOTIDE SEQUENCE [LARGE SCALE GENOMIC DNA]</scope>
    <source>
        <strain evidence="1 2">CBS 142.35</strain>
    </source>
</reference>
<protein>
    <submittedName>
        <fullName evidence="1">Uncharacterized protein</fullName>
    </submittedName>
</protein>
<dbReference type="AlphaFoldDB" id="A0A8H7SAM2"/>
<dbReference type="Proteomes" id="UP000646827">
    <property type="component" value="Unassembled WGS sequence"/>
</dbReference>
<keyword evidence="2" id="KW-1185">Reference proteome</keyword>
<comment type="caution">
    <text evidence="1">The sequence shown here is derived from an EMBL/GenBank/DDBJ whole genome shotgun (WGS) entry which is preliminary data.</text>
</comment>
<sequence length="59" mass="6865">MIKNLRSRSLATRVYVSACSRSSTTFQERDLDNHEIYDELNKNVKVFTIRKTRCLLGVS</sequence>
<evidence type="ECO:0000313" key="1">
    <source>
        <dbReference type="EMBL" id="KAG2224518.1"/>
    </source>
</evidence>
<name>A0A8H7SAM2_9FUNG</name>
<evidence type="ECO:0000313" key="2">
    <source>
        <dbReference type="Proteomes" id="UP000646827"/>
    </source>
</evidence>